<dbReference type="Gene3D" id="3.10.110.10">
    <property type="entry name" value="Ubiquitin Conjugating Enzyme"/>
    <property type="match status" value="1"/>
</dbReference>
<evidence type="ECO:0000256" key="9">
    <source>
        <dbReference type="SAM" id="MobiDB-lite"/>
    </source>
</evidence>
<gene>
    <name evidence="11" type="ORF">BKA67DRAFT_537987</name>
</gene>
<dbReference type="GO" id="GO:0016740">
    <property type="term" value="F:transferase activity"/>
    <property type="evidence" value="ECO:0007669"/>
    <property type="project" value="UniProtKB-KW"/>
</dbReference>
<dbReference type="Proteomes" id="UP000758603">
    <property type="component" value="Unassembled WGS sequence"/>
</dbReference>
<evidence type="ECO:0000256" key="1">
    <source>
        <dbReference type="ARBA" id="ARBA00022679"/>
    </source>
</evidence>
<dbReference type="PROSITE" id="PS50127">
    <property type="entry name" value="UBC_2"/>
    <property type="match status" value="1"/>
</dbReference>
<dbReference type="InterPro" id="IPR016135">
    <property type="entry name" value="UBQ-conjugating_enzyme/RWD"/>
</dbReference>
<dbReference type="InterPro" id="IPR023313">
    <property type="entry name" value="UBQ-conjugating_AS"/>
</dbReference>
<comment type="similarity">
    <text evidence="8">Belongs to the ubiquitin-conjugating enzyme family.</text>
</comment>
<proteinExistence type="inferred from homology"/>
<dbReference type="SMART" id="SM00212">
    <property type="entry name" value="UBCc"/>
    <property type="match status" value="1"/>
</dbReference>
<feature type="active site" description="Glycyl thioester intermediate" evidence="7">
    <location>
        <position position="89"/>
    </location>
</feature>
<name>A0A9P8ZV07_9PEZI</name>
<reference evidence="11" key="1">
    <citation type="journal article" date="2021" name="Nat. Commun.">
        <title>Genetic determinants of endophytism in the Arabidopsis root mycobiome.</title>
        <authorList>
            <person name="Mesny F."/>
            <person name="Miyauchi S."/>
            <person name="Thiergart T."/>
            <person name="Pickel B."/>
            <person name="Atanasova L."/>
            <person name="Karlsson M."/>
            <person name="Huettel B."/>
            <person name="Barry K.W."/>
            <person name="Haridas S."/>
            <person name="Chen C."/>
            <person name="Bauer D."/>
            <person name="Andreopoulos W."/>
            <person name="Pangilinan J."/>
            <person name="LaButti K."/>
            <person name="Riley R."/>
            <person name="Lipzen A."/>
            <person name="Clum A."/>
            <person name="Drula E."/>
            <person name="Henrissat B."/>
            <person name="Kohler A."/>
            <person name="Grigoriev I.V."/>
            <person name="Martin F.M."/>
            <person name="Hacquard S."/>
        </authorList>
    </citation>
    <scope>NUCLEOTIDE SEQUENCE</scope>
    <source>
        <strain evidence="11">MPI-SDFR-AT-0073</strain>
    </source>
</reference>
<evidence type="ECO:0000256" key="8">
    <source>
        <dbReference type="RuleBase" id="RU362109"/>
    </source>
</evidence>
<accession>A0A9P8ZV07</accession>
<evidence type="ECO:0000256" key="3">
    <source>
        <dbReference type="ARBA" id="ARBA00039884"/>
    </source>
</evidence>
<evidence type="ECO:0000259" key="10">
    <source>
        <dbReference type="PROSITE" id="PS50127"/>
    </source>
</evidence>
<comment type="caution">
    <text evidence="11">The sequence shown here is derived from an EMBL/GenBank/DDBJ whole genome shotgun (WGS) entry which is preliminary data.</text>
</comment>
<evidence type="ECO:0000256" key="4">
    <source>
        <dbReference type="ARBA" id="ARBA00041569"/>
    </source>
</evidence>
<dbReference type="Pfam" id="PF00179">
    <property type="entry name" value="UQ_con"/>
    <property type="match status" value="1"/>
</dbReference>
<dbReference type="GeneID" id="70129307"/>
<evidence type="ECO:0000256" key="6">
    <source>
        <dbReference type="ARBA" id="ARBA00042190"/>
    </source>
</evidence>
<evidence type="ECO:0000256" key="7">
    <source>
        <dbReference type="PROSITE-ProRule" id="PRU10133"/>
    </source>
</evidence>
<keyword evidence="8" id="KW-0067">ATP-binding</keyword>
<dbReference type="OrthoDB" id="19692at2759"/>
<evidence type="ECO:0000256" key="2">
    <source>
        <dbReference type="ARBA" id="ARBA00022786"/>
    </source>
</evidence>
<dbReference type="SUPFAM" id="SSF54495">
    <property type="entry name" value="UBC-like"/>
    <property type="match status" value="1"/>
</dbReference>
<evidence type="ECO:0000256" key="5">
    <source>
        <dbReference type="ARBA" id="ARBA00042179"/>
    </source>
</evidence>
<keyword evidence="2 8" id="KW-0833">Ubl conjugation pathway</keyword>
<protein>
    <recommendedName>
        <fullName evidence="3">Ubiquitin-conjugating enzyme E2 2</fullName>
    </recommendedName>
    <alternativeName>
        <fullName evidence="5">E2 ubiquitin-conjugating enzyme 2</fullName>
    </alternativeName>
    <alternativeName>
        <fullName evidence="6">Ubiquitin carrier protein UBC2</fullName>
    </alternativeName>
    <alternativeName>
        <fullName evidence="4">Ubiquitin-protein ligase UBC2</fullName>
    </alternativeName>
</protein>
<evidence type="ECO:0000313" key="11">
    <source>
        <dbReference type="EMBL" id="KAH6652154.1"/>
    </source>
</evidence>
<feature type="region of interest" description="Disordered" evidence="9">
    <location>
        <begin position="182"/>
        <end position="226"/>
    </location>
</feature>
<dbReference type="GO" id="GO:0005524">
    <property type="term" value="F:ATP binding"/>
    <property type="evidence" value="ECO:0007669"/>
    <property type="project" value="UniProtKB-UniRule"/>
</dbReference>
<dbReference type="PROSITE" id="PS00183">
    <property type="entry name" value="UBC_1"/>
    <property type="match status" value="1"/>
</dbReference>
<keyword evidence="12" id="KW-1185">Reference proteome</keyword>
<keyword evidence="1" id="KW-0808">Transferase</keyword>
<dbReference type="PANTHER" id="PTHR24067">
    <property type="entry name" value="UBIQUITIN-CONJUGATING ENZYME E2"/>
    <property type="match status" value="1"/>
</dbReference>
<dbReference type="InterPro" id="IPR000608">
    <property type="entry name" value="UBC"/>
</dbReference>
<dbReference type="InterPro" id="IPR050113">
    <property type="entry name" value="Ub_conjugating_enzyme"/>
</dbReference>
<dbReference type="AlphaFoldDB" id="A0A9P8ZV07"/>
<feature type="compositionally biased region" description="Acidic residues" evidence="9">
    <location>
        <begin position="186"/>
        <end position="226"/>
    </location>
</feature>
<organism evidence="11 12">
    <name type="scientific">Truncatella angustata</name>
    <dbReference type="NCBI Taxonomy" id="152316"/>
    <lineage>
        <taxon>Eukaryota</taxon>
        <taxon>Fungi</taxon>
        <taxon>Dikarya</taxon>
        <taxon>Ascomycota</taxon>
        <taxon>Pezizomycotina</taxon>
        <taxon>Sordariomycetes</taxon>
        <taxon>Xylariomycetidae</taxon>
        <taxon>Amphisphaeriales</taxon>
        <taxon>Sporocadaceae</taxon>
        <taxon>Truncatella</taxon>
    </lineage>
</organism>
<sequence>MSKAGGAAARLMSELQQLQKQKWVNVDLIRDNIFRWDIGLIVLNQESAYKNAYLKCEMMFTEEYPYAPPSFKFQIPIYHPNVYPDGRVCISILHQPGEDSTSGEAACERWSPLQGVESVLRSVLLLLDDPEISSPAHVDAGVMYRDNRAEYNRKAADTVERSKRDIPAGFVMPTTIIEEAPVLKDADDDFWNEDDELDDFDFGSGTDEEIQDEDEDEENGSDEDES</sequence>
<feature type="domain" description="UBC core" evidence="10">
    <location>
        <begin position="6"/>
        <end position="164"/>
    </location>
</feature>
<evidence type="ECO:0000313" key="12">
    <source>
        <dbReference type="Proteomes" id="UP000758603"/>
    </source>
</evidence>
<keyword evidence="8" id="KW-0547">Nucleotide-binding</keyword>
<dbReference type="EMBL" id="JAGPXC010000006">
    <property type="protein sequence ID" value="KAH6652154.1"/>
    <property type="molecule type" value="Genomic_DNA"/>
</dbReference>
<dbReference type="RefSeq" id="XP_045956432.1">
    <property type="nucleotide sequence ID" value="XM_046100415.1"/>
</dbReference>